<comment type="caution">
    <text evidence="2">The sequence shown here is derived from an EMBL/GenBank/DDBJ whole genome shotgun (WGS) entry which is preliminary data.</text>
</comment>
<reference evidence="2" key="1">
    <citation type="submission" date="2022-10" db="EMBL/GenBank/DDBJ databases">
        <title>Tapping the CABI collections for fungal endophytes: first genome assemblies for Collariella, Neodidymelliopsis, Ascochyta clinopodiicola, Didymella pomorum, Didymosphaeria variabile, Neocosmospora piperis and Neocucurbitaria cava.</title>
        <authorList>
            <person name="Hill R."/>
        </authorList>
    </citation>
    <scope>NUCLEOTIDE SEQUENCE</scope>
    <source>
        <strain evidence="2">IMI 355091</strain>
    </source>
</reference>
<proteinExistence type="predicted"/>
<dbReference type="EMBL" id="JAPEVA010000136">
    <property type="protein sequence ID" value="KAJ4398201.1"/>
    <property type="molecule type" value="Genomic_DNA"/>
</dbReference>
<sequence>MDRSSLKLYKKGPYCGKEGPKVRFPNLTALQYLYGKTNPGHDVFSNEDNDNDTRRRSKRIGRGKRDTRLDLHCEDSIVAHSCTSRFLFFSVPAEIICMVYKYLLQDLLVRFAHVNMTVRVSMKEKERFDWKILIQNTSPGLPRWVLLNKQFLGETVDEVHRTAYFYQMQEYRAKRAGRIRTPLYMSLNQARRVRLLDCFFDIQVKTGRDGKGCYTFGVDKLGECLLRQSIWHLVFPESGLQHLKINLP</sequence>
<evidence type="ECO:0000256" key="1">
    <source>
        <dbReference type="SAM" id="MobiDB-lite"/>
    </source>
</evidence>
<evidence type="ECO:0000313" key="2">
    <source>
        <dbReference type="EMBL" id="KAJ4398201.1"/>
    </source>
</evidence>
<dbReference type="AlphaFoldDB" id="A0A9W9D2K3"/>
<protein>
    <submittedName>
        <fullName evidence="2">Uncharacterized protein</fullName>
    </submittedName>
</protein>
<organism evidence="2 3">
    <name type="scientific">Didymella pomorum</name>
    <dbReference type="NCBI Taxonomy" id="749634"/>
    <lineage>
        <taxon>Eukaryota</taxon>
        <taxon>Fungi</taxon>
        <taxon>Dikarya</taxon>
        <taxon>Ascomycota</taxon>
        <taxon>Pezizomycotina</taxon>
        <taxon>Dothideomycetes</taxon>
        <taxon>Pleosporomycetidae</taxon>
        <taxon>Pleosporales</taxon>
        <taxon>Pleosporineae</taxon>
        <taxon>Didymellaceae</taxon>
        <taxon>Didymella</taxon>
    </lineage>
</organism>
<name>A0A9W9D2K3_9PLEO</name>
<keyword evidence="3" id="KW-1185">Reference proteome</keyword>
<dbReference type="Proteomes" id="UP001140510">
    <property type="component" value="Unassembled WGS sequence"/>
</dbReference>
<evidence type="ECO:0000313" key="3">
    <source>
        <dbReference type="Proteomes" id="UP001140510"/>
    </source>
</evidence>
<gene>
    <name evidence="2" type="ORF">N0V91_010376</name>
</gene>
<accession>A0A9W9D2K3</accession>
<feature type="region of interest" description="Disordered" evidence="1">
    <location>
        <begin position="41"/>
        <end position="61"/>
    </location>
</feature>